<evidence type="ECO:0000256" key="1">
    <source>
        <dbReference type="ARBA" id="ARBA00022603"/>
    </source>
</evidence>
<dbReference type="Proteomes" id="UP000324767">
    <property type="component" value="Unassembled WGS sequence"/>
</dbReference>
<feature type="region of interest" description="Disordered" evidence="6">
    <location>
        <begin position="533"/>
        <end position="577"/>
    </location>
</feature>
<evidence type="ECO:0000313" key="9">
    <source>
        <dbReference type="Proteomes" id="UP000324767"/>
    </source>
</evidence>
<dbReference type="PRINTS" id="PR02008">
    <property type="entry name" value="RCMTFAMILY"/>
</dbReference>
<feature type="compositionally biased region" description="Acidic residues" evidence="6">
    <location>
        <begin position="552"/>
        <end position="562"/>
    </location>
</feature>
<feature type="binding site" evidence="5">
    <location>
        <position position="288"/>
    </location>
    <ligand>
        <name>S-adenosyl-L-methionine</name>
        <dbReference type="ChEBI" id="CHEBI:59789"/>
    </ligand>
</feature>
<dbReference type="AlphaFoldDB" id="A0A5M8PSC0"/>
<evidence type="ECO:0000259" key="7">
    <source>
        <dbReference type="PROSITE" id="PS51686"/>
    </source>
</evidence>
<feature type="compositionally biased region" description="Low complexity" evidence="6">
    <location>
        <begin position="540"/>
        <end position="551"/>
    </location>
</feature>
<dbReference type="InterPro" id="IPR029063">
    <property type="entry name" value="SAM-dependent_MTases_sf"/>
</dbReference>
<protein>
    <submittedName>
        <fullName evidence="8">S-adenosyl-L-methionine-dependent methyltransferase</fullName>
    </submittedName>
</protein>
<evidence type="ECO:0000256" key="2">
    <source>
        <dbReference type="ARBA" id="ARBA00022679"/>
    </source>
</evidence>
<comment type="similarity">
    <text evidence="5">Belongs to the class I-like SAM-binding methyltransferase superfamily. RsmB/NOP family.</text>
</comment>
<dbReference type="Pfam" id="PF21148">
    <property type="entry name" value="NSUN5_fdxn-like"/>
    <property type="match status" value="1"/>
</dbReference>
<evidence type="ECO:0000256" key="6">
    <source>
        <dbReference type="SAM" id="MobiDB-lite"/>
    </source>
</evidence>
<gene>
    <name evidence="8" type="ORF">FRX48_03998</name>
</gene>
<dbReference type="PROSITE" id="PS51686">
    <property type="entry name" value="SAM_MT_RSMB_NOP"/>
    <property type="match status" value="1"/>
</dbReference>
<feature type="compositionally biased region" description="Polar residues" evidence="6">
    <location>
        <begin position="564"/>
        <end position="577"/>
    </location>
</feature>
<feature type="region of interest" description="Disordered" evidence="6">
    <location>
        <begin position="364"/>
        <end position="389"/>
    </location>
</feature>
<dbReference type="OrthoDB" id="435282at2759"/>
<dbReference type="InterPro" id="IPR001678">
    <property type="entry name" value="MeTrfase_RsmB-F_NOP2_dom"/>
</dbReference>
<dbReference type="GO" id="GO:0008173">
    <property type="term" value="F:RNA methyltransferase activity"/>
    <property type="evidence" value="ECO:0007669"/>
    <property type="project" value="InterPro"/>
</dbReference>
<dbReference type="InterPro" id="IPR048889">
    <property type="entry name" value="NSUN5_RCM1_N"/>
</dbReference>
<dbReference type="InterPro" id="IPR049560">
    <property type="entry name" value="MeTrfase_RsmB-F_NOP2_cat"/>
</dbReference>
<feature type="binding site" evidence="5">
    <location>
        <begin position="258"/>
        <end position="264"/>
    </location>
    <ligand>
        <name>S-adenosyl-L-methionine</name>
        <dbReference type="ChEBI" id="CHEBI:59789"/>
    </ligand>
</feature>
<organism evidence="8 9">
    <name type="scientific">Lasallia pustulata</name>
    <dbReference type="NCBI Taxonomy" id="136370"/>
    <lineage>
        <taxon>Eukaryota</taxon>
        <taxon>Fungi</taxon>
        <taxon>Dikarya</taxon>
        <taxon>Ascomycota</taxon>
        <taxon>Pezizomycotina</taxon>
        <taxon>Lecanoromycetes</taxon>
        <taxon>OSLEUM clade</taxon>
        <taxon>Umbilicariomycetidae</taxon>
        <taxon>Umbilicariales</taxon>
        <taxon>Umbilicariaceae</taxon>
        <taxon>Lasallia</taxon>
    </lineage>
</organism>
<dbReference type="InterPro" id="IPR023267">
    <property type="entry name" value="RCMT"/>
</dbReference>
<dbReference type="GO" id="GO:0003723">
    <property type="term" value="F:RNA binding"/>
    <property type="evidence" value="ECO:0007669"/>
    <property type="project" value="UniProtKB-UniRule"/>
</dbReference>
<keyword evidence="3 5" id="KW-0949">S-adenosyl-L-methionine</keyword>
<comment type="caution">
    <text evidence="8">The sequence shown here is derived from an EMBL/GenBank/DDBJ whole genome shotgun (WGS) entry which is preliminary data.</text>
</comment>
<dbReference type="InterPro" id="IPR049561">
    <property type="entry name" value="NSUN5_7_fdxn-like"/>
</dbReference>
<dbReference type="Gene3D" id="3.30.70.1170">
    <property type="entry name" value="Sun protein, domain 3"/>
    <property type="match status" value="1"/>
</dbReference>
<feature type="domain" description="SAM-dependent MTase RsmB/NOP-type" evidence="7">
    <location>
        <begin position="148"/>
        <end position="526"/>
    </location>
</feature>
<feature type="active site" description="Nucleophile" evidence="5">
    <location>
        <position position="437"/>
    </location>
</feature>
<reference evidence="8 9" key="1">
    <citation type="submission" date="2019-09" db="EMBL/GenBank/DDBJ databases">
        <title>The hologenome of the rock-dwelling lichen Lasallia pustulata.</title>
        <authorList>
            <person name="Greshake Tzovaras B."/>
            <person name="Segers F."/>
            <person name="Bicker A."/>
            <person name="Dal Grande F."/>
            <person name="Otte J."/>
            <person name="Hankeln T."/>
            <person name="Schmitt I."/>
            <person name="Ebersberger I."/>
        </authorList>
    </citation>
    <scope>NUCLEOTIDE SEQUENCE [LARGE SCALE GENOMIC DNA]</scope>
    <source>
        <strain evidence="8">A1-1</strain>
    </source>
</reference>
<sequence>MSLYFEAASMLTPQGGQVGSLKARVFSNKGLRSPPAQVYALVSEASKWSLILKEVIERSQILPLERKLSPTLALLLVHDLLFTKRGIAAPSSHPLKIAVTKHKARLGAELTKARLRRNFASLESLREHVNAGREGSGALVDVQSNNRRSEDASWSHPRWVRINTIRTTLDEQLATTFAGYQHIERLEDIVNTVSRDSSSPILHVDKHIPNLVALPSGTDLTASAAYRSGLIILQDKASCFPAYLLDPRIEYGDCLDACAAPGNKTTHLAAIVAARGTNKVCLTIWACERDKARAAVLQKMVERAGGKDHVKVKAGQDFLKLDPGKQPWDDIGALLLDPSCSGSGIVGRDDMPTLVLPEKHAGFVDRPKSKKRKRKGLNLPTPAPEHPAELDEEIQLAEDQSGEKLRGRLEALSAFQLKLLLHAFRFPRAKRVTYSTCSIHAEENEHVVVKALNSPLAQQRGWRILRRDEQVPGMKAWDVRGRMGECGDLLPGSIQTSEEISEACIRCNKGTKEGTQGFFVAGFVRDNVDGAIAEADSEGTTPRSSTRSSPSDEPDEEWEGFSDEGSTVNSMLMSIDS</sequence>
<dbReference type="Pfam" id="PF01189">
    <property type="entry name" value="Methyltr_RsmB-F"/>
    <property type="match status" value="1"/>
</dbReference>
<accession>A0A5M8PSC0</accession>
<name>A0A5M8PSC0_9LECA</name>
<evidence type="ECO:0000313" key="8">
    <source>
        <dbReference type="EMBL" id="KAA6411848.1"/>
    </source>
</evidence>
<dbReference type="PANTHER" id="PTHR22807">
    <property type="entry name" value="NOP2 YEAST -RELATED NOL1/NOP2/FMU SUN DOMAIN-CONTAINING"/>
    <property type="match status" value="1"/>
</dbReference>
<dbReference type="PANTHER" id="PTHR22807:SF4">
    <property type="entry name" value="28S RRNA (CYTOSINE-C(5))-METHYLTRANSFERASE"/>
    <property type="match status" value="1"/>
</dbReference>
<dbReference type="Gene3D" id="3.40.50.150">
    <property type="entry name" value="Vaccinia Virus protein VP39"/>
    <property type="match status" value="1"/>
</dbReference>
<dbReference type="FunFam" id="3.30.70.1170:FF:000006">
    <property type="entry name" value="NOL1/NOP2/Sun domain family protein"/>
    <property type="match status" value="1"/>
</dbReference>
<evidence type="ECO:0000256" key="4">
    <source>
        <dbReference type="ARBA" id="ARBA00022884"/>
    </source>
</evidence>
<evidence type="ECO:0000256" key="5">
    <source>
        <dbReference type="PROSITE-ProRule" id="PRU01023"/>
    </source>
</evidence>
<dbReference type="GO" id="GO:0070475">
    <property type="term" value="P:rRNA base methylation"/>
    <property type="evidence" value="ECO:0007669"/>
    <property type="project" value="TreeGrafter"/>
</dbReference>
<feature type="binding site" evidence="5">
    <location>
        <position position="337"/>
    </location>
    <ligand>
        <name>S-adenosyl-L-methionine</name>
        <dbReference type="ChEBI" id="CHEBI:59789"/>
    </ligand>
</feature>
<dbReference type="EMBL" id="VXIT01000006">
    <property type="protein sequence ID" value="KAA6411848.1"/>
    <property type="molecule type" value="Genomic_DNA"/>
</dbReference>
<proteinExistence type="inferred from homology"/>
<keyword evidence="1 5" id="KW-0489">Methyltransferase</keyword>
<evidence type="ECO:0000256" key="3">
    <source>
        <dbReference type="ARBA" id="ARBA00022691"/>
    </source>
</evidence>
<dbReference type="Pfam" id="PF21153">
    <property type="entry name" value="NSUN5_N"/>
    <property type="match status" value="1"/>
</dbReference>
<keyword evidence="4 5" id="KW-0694">RNA-binding</keyword>
<keyword evidence="2 5" id="KW-0808">Transferase</keyword>
<dbReference type="SUPFAM" id="SSF53335">
    <property type="entry name" value="S-adenosyl-L-methionine-dependent methyltransferases"/>
    <property type="match status" value="1"/>
</dbReference>
<dbReference type="GO" id="GO:0005730">
    <property type="term" value="C:nucleolus"/>
    <property type="evidence" value="ECO:0007669"/>
    <property type="project" value="TreeGrafter"/>
</dbReference>
<comment type="caution">
    <text evidence="5">Lacks conserved residue(s) required for the propagation of feature annotation.</text>
</comment>